<sequence>MKSLVYAVIAASVIAAPIASFAQSSQQPVTRAEVRADLVKVEQAGYNPNRDNITYPADIQAAEARVNAQQGTAVASVADTSGYGGSNGGAVQSGIAKPMNVDGVHPLYFGR</sequence>
<feature type="chain" id="PRO_5020240768" evidence="1">
    <location>
        <begin position="23"/>
        <end position="111"/>
    </location>
</feature>
<dbReference type="RefSeq" id="WP_136892142.1">
    <property type="nucleotide sequence ID" value="NZ_SWJE01000001.1"/>
</dbReference>
<keyword evidence="3" id="KW-1185">Reference proteome</keyword>
<gene>
    <name evidence="2" type="ORF">FAZ69_01385</name>
</gene>
<accession>A0A4U1IFB5</accession>
<dbReference type="InterPro" id="IPR025421">
    <property type="entry name" value="DUF4148"/>
</dbReference>
<dbReference type="Pfam" id="PF13663">
    <property type="entry name" value="DUF4148"/>
    <property type="match status" value="1"/>
</dbReference>
<keyword evidence="1" id="KW-0732">Signal</keyword>
<evidence type="ECO:0000313" key="3">
    <source>
        <dbReference type="Proteomes" id="UP000305539"/>
    </source>
</evidence>
<protein>
    <submittedName>
        <fullName evidence="2">DUF4148 domain-containing protein</fullName>
    </submittedName>
</protein>
<proteinExistence type="predicted"/>
<evidence type="ECO:0000313" key="2">
    <source>
        <dbReference type="EMBL" id="TKC92361.1"/>
    </source>
</evidence>
<dbReference type="Proteomes" id="UP000305539">
    <property type="component" value="Unassembled WGS sequence"/>
</dbReference>
<dbReference type="OrthoDB" id="9111896at2"/>
<reference evidence="2 3" key="1">
    <citation type="submission" date="2019-04" db="EMBL/GenBank/DDBJ databases">
        <title>Trinickia sp. 7GSK02, isolated from subtropical forest soil.</title>
        <authorList>
            <person name="Gao Z.-H."/>
            <person name="Qiu L.-H."/>
        </authorList>
    </citation>
    <scope>NUCLEOTIDE SEQUENCE [LARGE SCALE GENOMIC DNA]</scope>
    <source>
        <strain evidence="2 3">7GSK02</strain>
    </source>
</reference>
<comment type="caution">
    <text evidence="2">The sequence shown here is derived from an EMBL/GenBank/DDBJ whole genome shotgun (WGS) entry which is preliminary data.</text>
</comment>
<feature type="signal peptide" evidence="1">
    <location>
        <begin position="1"/>
        <end position="22"/>
    </location>
</feature>
<organism evidence="2 3">
    <name type="scientific">Trinickia terrae</name>
    <dbReference type="NCBI Taxonomy" id="2571161"/>
    <lineage>
        <taxon>Bacteria</taxon>
        <taxon>Pseudomonadati</taxon>
        <taxon>Pseudomonadota</taxon>
        <taxon>Betaproteobacteria</taxon>
        <taxon>Burkholderiales</taxon>
        <taxon>Burkholderiaceae</taxon>
        <taxon>Trinickia</taxon>
    </lineage>
</organism>
<name>A0A4U1IFB5_9BURK</name>
<dbReference type="EMBL" id="SWJE01000001">
    <property type="protein sequence ID" value="TKC92361.1"/>
    <property type="molecule type" value="Genomic_DNA"/>
</dbReference>
<dbReference type="AlphaFoldDB" id="A0A4U1IFB5"/>
<evidence type="ECO:0000256" key="1">
    <source>
        <dbReference type="SAM" id="SignalP"/>
    </source>
</evidence>